<evidence type="ECO:0000256" key="1">
    <source>
        <dbReference type="ARBA" id="ARBA00038310"/>
    </source>
</evidence>
<sequence length="365" mass="41330">MPRQRILDSHIHLWPASAANPSSHAWMTPGAHLAKQYSVSDYLSASTSPDAVVEGFVYVETDRRVGGAGDDNGPSENLEAWAEPLEELRWLRRIVEGTPEEAEGFSPGDGRLMKGIVAWAPLDRGPDVFEEYVAKAREVAGEETWGRVKGFRFLLQGIKEEATLRELVLGEGFVGALRRFRGEGRDSSFDVGVDMRGAGVWQLEVAAEMIVKVNEGMEKNGVRFILNHLCKPSLEDDVGDDNRDWYRWCAAITRFAGMHNVYMKLSGGFSEMEDQNPSHPMPITKVVTKMRPWLSHLFTHFPHSRILFGSDWPVCNVRGPGDELSWKHWRGVVEQILEEYNLSEREKNRIWYGTAVEAYRLDMSH</sequence>
<dbReference type="InterPro" id="IPR052350">
    <property type="entry name" value="Metallo-dep_Lactonases"/>
</dbReference>
<dbReference type="InterPro" id="IPR006680">
    <property type="entry name" value="Amidohydro-rel"/>
</dbReference>
<dbReference type="PANTHER" id="PTHR43569:SF2">
    <property type="entry name" value="AMIDOHYDROLASE-RELATED DOMAIN-CONTAINING PROTEIN"/>
    <property type="match status" value="1"/>
</dbReference>
<protein>
    <submittedName>
        <fullName evidence="3">L-rhamnono-gamma-lactonase</fullName>
        <ecNumber evidence="3">3.1.1.65</ecNumber>
    </submittedName>
</protein>
<gene>
    <name evidence="3" type="primary">LRA2</name>
    <name evidence="3" type="ORF">H2201_001459</name>
</gene>
<dbReference type="Pfam" id="PF04909">
    <property type="entry name" value="Amidohydro_2"/>
    <property type="match status" value="1"/>
</dbReference>
<dbReference type="EC" id="3.1.1.65" evidence="3"/>
<evidence type="ECO:0000259" key="2">
    <source>
        <dbReference type="Pfam" id="PF04909"/>
    </source>
</evidence>
<name>A0ABQ9P344_9PEZI</name>
<dbReference type="PANTHER" id="PTHR43569">
    <property type="entry name" value="AMIDOHYDROLASE"/>
    <property type="match status" value="1"/>
</dbReference>
<dbReference type="Proteomes" id="UP001172684">
    <property type="component" value="Unassembled WGS sequence"/>
</dbReference>
<dbReference type="EMBL" id="JAPDRL010000007">
    <property type="protein sequence ID" value="KAJ9668411.1"/>
    <property type="molecule type" value="Genomic_DNA"/>
</dbReference>
<dbReference type="InterPro" id="IPR032466">
    <property type="entry name" value="Metal_Hydrolase"/>
</dbReference>
<reference evidence="3" key="1">
    <citation type="submission" date="2022-10" db="EMBL/GenBank/DDBJ databases">
        <title>Culturing micro-colonial fungi from biological soil crusts in the Mojave desert and describing Neophaeococcomyces mojavensis, and introducing the new genera and species Taxawa tesnikishii.</title>
        <authorList>
            <person name="Kurbessoian T."/>
            <person name="Stajich J.E."/>
        </authorList>
    </citation>
    <scope>NUCLEOTIDE SEQUENCE</scope>
    <source>
        <strain evidence="3">TK_1</strain>
    </source>
</reference>
<keyword evidence="4" id="KW-1185">Reference proteome</keyword>
<comment type="similarity">
    <text evidence="1">Belongs to the metallo-dependent hydrolases superfamily.</text>
</comment>
<organism evidence="3 4">
    <name type="scientific">Coniosporium apollinis</name>
    <dbReference type="NCBI Taxonomy" id="61459"/>
    <lineage>
        <taxon>Eukaryota</taxon>
        <taxon>Fungi</taxon>
        <taxon>Dikarya</taxon>
        <taxon>Ascomycota</taxon>
        <taxon>Pezizomycotina</taxon>
        <taxon>Dothideomycetes</taxon>
        <taxon>Dothideomycetes incertae sedis</taxon>
        <taxon>Coniosporium</taxon>
    </lineage>
</organism>
<comment type="caution">
    <text evidence="3">The sequence shown here is derived from an EMBL/GenBank/DDBJ whole genome shotgun (WGS) entry which is preliminary data.</text>
</comment>
<evidence type="ECO:0000313" key="4">
    <source>
        <dbReference type="Proteomes" id="UP001172684"/>
    </source>
</evidence>
<evidence type="ECO:0000313" key="3">
    <source>
        <dbReference type="EMBL" id="KAJ9668411.1"/>
    </source>
</evidence>
<proteinExistence type="inferred from homology"/>
<dbReference type="SUPFAM" id="SSF51556">
    <property type="entry name" value="Metallo-dependent hydrolases"/>
    <property type="match status" value="1"/>
</dbReference>
<feature type="domain" description="Amidohydrolase-related" evidence="2">
    <location>
        <begin position="8"/>
        <end position="361"/>
    </location>
</feature>
<accession>A0ABQ9P344</accession>
<dbReference type="Gene3D" id="3.20.20.140">
    <property type="entry name" value="Metal-dependent hydrolases"/>
    <property type="match status" value="1"/>
</dbReference>
<dbReference type="GO" id="GO:0050033">
    <property type="term" value="F:L-rhamnono-1,4-lactonase activity"/>
    <property type="evidence" value="ECO:0007669"/>
    <property type="project" value="UniProtKB-EC"/>
</dbReference>
<keyword evidence="3" id="KW-0378">Hydrolase</keyword>